<dbReference type="OrthoDB" id="9814594at2"/>
<dbReference type="InterPro" id="IPR012349">
    <property type="entry name" value="Split_barrel_FMN-bd"/>
</dbReference>
<protein>
    <recommendedName>
        <fullName evidence="1">Pyridoxamine 5'-phosphate oxidase N-terminal domain-containing protein</fullName>
    </recommendedName>
</protein>
<evidence type="ECO:0000313" key="2">
    <source>
        <dbReference type="EMBL" id="PQV55193.1"/>
    </source>
</evidence>
<dbReference type="Proteomes" id="UP000238338">
    <property type="component" value="Unassembled WGS sequence"/>
</dbReference>
<accession>A0A2S8S329</accession>
<gene>
    <name evidence="2" type="ORF">LX70_03711</name>
</gene>
<dbReference type="AlphaFoldDB" id="A0A2S8S329"/>
<dbReference type="RefSeq" id="WP_105516256.1">
    <property type="nucleotide sequence ID" value="NZ_PVEP01000011.1"/>
</dbReference>
<feature type="domain" description="Pyridoxamine 5'-phosphate oxidase N-terminal" evidence="1">
    <location>
        <begin position="20"/>
        <end position="141"/>
    </location>
</feature>
<organism evidence="2 3">
    <name type="scientific">Albidovulum denitrificans</name>
    <dbReference type="NCBI Taxonomy" id="404881"/>
    <lineage>
        <taxon>Bacteria</taxon>
        <taxon>Pseudomonadati</taxon>
        <taxon>Pseudomonadota</taxon>
        <taxon>Alphaproteobacteria</taxon>
        <taxon>Rhodobacterales</taxon>
        <taxon>Paracoccaceae</taxon>
        <taxon>Albidovulum</taxon>
    </lineage>
</organism>
<reference evidence="2 3" key="1">
    <citation type="submission" date="2018-02" db="EMBL/GenBank/DDBJ databases">
        <title>Genomic Encyclopedia of Archaeal and Bacterial Type Strains, Phase II (KMG-II): from individual species to whole genera.</title>
        <authorList>
            <person name="Goeker M."/>
        </authorList>
    </citation>
    <scope>NUCLEOTIDE SEQUENCE [LARGE SCALE GENOMIC DNA]</scope>
    <source>
        <strain evidence="2 3">DSM 18921</strain>
    </source>
</reference>
<sequence length="173" mass="18753">MSDNKITPIRPTDDTARALARDLMAGARIAALGVTDPDHGGPHVSRIALHCSAAAGCLTLISDLAYHARGLRADPRVSLLIDETGGKGDPLTHPRLTLRAQAQKVTDGAERAALRALWLRHVPKAKLYIDFTDFHFIRFHPLSGLLNAGFGKAYELDKKDLTLAPGRGDRFSD</sequence>
<keyword evidence="3" id="KW-1185">Reference proteome</keyword>
<dbReference type="InterPro" id="IPR011576">
    <property type="entry name" value="Pyridox_Oxase_N"/>
</dbReference>
<evidence type="ECO:0000259" key="1">
    <source>
        <dbReference type="Pfam" id="PF01243"/>
    </source>
</evidence>
<proteinExistence type="predicted"/>
<dbReference type="Pfam" id="PF01243">
    <property type="entry name" value="PNPOx_N"/>
    <property type="match status" value="1"/>
</dbReference>
<evidence type="ECO:0000313" key="3">
    <source>
        <dbReference type="Proteomes" id="UP000238338"/>
    </source>
</evidence>
<name>A0A2S8S329_9RHOB</name>
<comment type="caution">
    <text evidence="2">The sequence shown here is derived from an EMBL/GenBank/DDBJ whole genome shotgun (WGS) entry which is preliminary data.</text>
</comment>
<dbReference type="SUPFAM" id="SSF50475">
    <property type="entry name" value="FMN-binding split barrel"/>
    <property type="match status" value="1"/>
</dbReference>
<dbReference type="Gene3D" id="2.30.110.10">
    <property type="entry name" value="Electron Transport, Fmn-binding Protein, Chain A"/>
    <property type="match status" value="1"/>
</dbReference>
<dbReference type="EMBL" id="PVEP01000011">
    <property type="protein sequence ID" value="PQV55193.1"/>
    <property type="molecule type" value="Genomic_DNA"/>
</dbReference>